<feature type="transmembrane region" description="Helical" evidence="2">
    <location>
        <begin position="20"/>
        <end position="38"/>
    </location>
</feature>
<keyword evidence="2" id="KW-0472">Membrane</keyword>
<reference evidence="4 5" key="1">
    <citation type="submission" date="2022-01" db="EMBL/GenBank/DDBJ databases">
        <title>Labilibaculum sp. nov, a marine bacterium isolated from Antarctica.</title>
        <authorList>
            <person name="Dai W."/>
        </authorList>
    </citation>
    <scope>NUCLEOTIDE SEQUENCE [LARGE SCALE GENOMIC DNA]</scope>
    <source>
        <strain evidence="4 5">DW002</strain>
    </source>
</reference>
<dbReference type="Proteomes" id="UP001528920">
    <property type="component" value="Unassembled WGS sequence"/>
</dbReference>
<protein>
    <submittedName>
        <fullName evidence="4">SpoIIE family protein phosphatase</fullName>
    </submittedName>
</protein>
<sequence length="1070" mass="121808">MHSQLKDIKYTKTLPNEQIIRAMFVMLIVFISTINLLVAQENRFVNYGVDQGLPQAYIYTISQNPDGYLWVGTANGLASFDGLQFTNYNSSDSLGGDFITCTLNTEKGDWFGHNNGNLSFKNSDGFYKIVPGLNTKSTITDIGQASNGNIWFSNQTDGLVRIDQENNALPLKFEQESFPVFSFEFIGDNELLIGTVDGLKYCRYNEKDELKVIRNIPGIVSNRVKSIEKARTKEGYFVLSGTSSIYYLTITNGIFSTHLIGENRGVDFEGVQSVFEDQYANLWISTFGEGVHVVKLDTTGYYIYKTYNESNGLQSDNVKLAFEDSEGNIWLSVYGKGLSRLIDPAYTFFVPDNDRYGTLVSALYVDSNYKWLGTEKGLLRQSIVDKESVQYYDSYKGLPFDKITALYKKDKNDLWIGTEKNGVYRLNIETDKLTRQFIDNGILENSINSITGNTKFTWIATKKGACCINSKTNELKWYTISKGGLPHNCVNHILIDSKNRVWFATLSSSIAYLSNDKILKFNLSSDKVRSIEEDSNGNIWVGTLGSGVFLYQDNSLLNITNVDGLLSDYCYSLTFDHKDRMWITHRGGLSRLNINDLSIKPLQDNVGINKSDEFQVNAGFVDGKDNLWFGLNHGVFSFNPTIEKAVLTPPLLKIKSVRVNDEPINFEKKIVLKPGRYKIKIEYVGIHFKDPSLVKYRHILDGYDDNWSDFTTNSEVTYHGVNDGHFNFRLEASNSDGLTNEQPLNLQIYVKTPFWKQAWFYLALSFLSIVLIIIYIKQREKKLRRENRVLEEKVNERTIEVVKQKEEIEKQRDLITIANKDITDSIKYASKIQAAIVPPTKYLESILDETFIINKPKAIVSGDFYWFTKVDGKTVVALADCTGHGVPGAFMSMLGVTLLNEIVNHKKELTANVILNQLRENVIVSLRQSHKDKTTSDGMDISLVVLDHEKNEMSFSGAFNPLIIVRDNKLITVKADRMPIGIYHHKLVDFTNHKIEMLTGDMLYLYTDGYPDQFGGENDRKFTSKKFKNMLLEIHEKPMMVQKTILENTMKKWMNGTEQIDDITIMGIRI</sequence>
<comment type="caution">
    <text evidence="4">The sequence shown here is derived from an EMBL/GenBank/DDBJ whole genome shotgun (WGS) entry which is preliminary data.</text>
</comment>
<dbReference type="InterPro" id="IPR013783">
    <property type="entry name" value="Ig-like_fold"/>
</dbReference>
<dbReference type="InterPro" id="IPR001932">
    <property type="entry name" value="PPM-type_phosphatase-like_dom"/>
</dbReference>
<dbReference type="Pfam" id="PF07494">
    <property type="entry name" value="Reg_prop"/>
    <property type="match status" value="3"/>
</dbReference>
<dbReference type="InterPro" id="IPR015943">
    <property type="entry name" value="WD40/YVTN_repeat-like_dom_sf"/>
</dbReference>
<dbReference type="InterPro" id="IPR011123">
    <property type="entry name" value="Y_Y_Y"/>
</dbReference>
<keyword evidence="2" id="KW-1133">Transmembrane helix</keyword>
<evidence type="ECO:0000259" key="3">
    <source>
        <dbReference type="SMART" id="SM00331"/>
    </source>
</evidence>
<dbReference type="InterPro" id="IPR011110">
    <property type="entry name" value="Reg_prop"/>
</dbReference>
<dbReference type="InterPro" id="IPR036457">
    <property type="entry name" value="PPM-type-like_dom_sf"/>
</dbReference>
<dbReference type="RefSeq" id="WP_275108014.1">
    <property type="nucleotide sequence ID" value="NZ_JAKJSC010000001.1"/>
</dbReference>
<proteinExistence type="predicted"/>
<dbReference type="Pfam" id="PF07228">
    <property type="entry name" value="SpoIIE"/>
    <property type="match status" value="1"/>
</dbReference>
<gene>
    <name evidence="4" type="ORF">L3049_01555</name>
</gene>
<evidence type="ECO:0000256" key="2">
    <source>
        <dbReference type="SAM" id="Phobius"/>
    </source>
</evidence>
<dbReference type="Pfam" id="PF07495">
    <property type="entry name" value="Y_Y_Y"/>
    <property type="match status" value="1"/>
</dbReference>
<dbReference type="SUPFAM" id="SSF63829">
    <property type="entry name" value="Calcium-dependent phosphotriesterase"/>
    <property type="match status" value="2"/>
</dbReference>
<keyword evidence="2" id="KW-0812">Transmembrane</keyword>
<dbReference type="PANTHER" id="PTHR43547">
    <property type="entry name" value="TWO-COMPONENT HISTIDINE KINASE"/>
    <property type="match status" value="1"/>
</dbReference>
<evidence type="ECO:0000313" key="4">
    <source>
        <dbReference type="EMBL" id="MDE5416675.1"/>
    </source>
</evidence>
<evidence type="ECO:0000256" key="1">
    <source>
        <dbReference type="ARBA" id="ARBA00022553"/>
    </source>
</evidence>
<evidence type="ECO:0000313" key="5">
    <source>
        <dbReference type="Proteomes" id="UP001528920"/>
    </source>
</evidence>
<name>A0ABT5VMK8_9BACT</name>
<accession>A0ABT5VMK8</accession>
<organism evidence="4 5">
    <name type="scientific">Paralabilibaculum antarcticum</name>
    <dbReference type="NCBI Taxonomy" id="2912572"/>
    <lineage>
        <taxon>Bacteria</taxon>
        <taxon>Pseudomonadati</taxon>
        <taxon>Bacteroidota</taxon>
        <taxon>Bacteroidia</taxon>
        <taxon>Marinilabiliales</taxon>
        <taxon>Marinifilaceae</taxon>
        <taxon>Paralabilibaculum</taxon>
    </lineage>
</organism>
<feature type="domain" description="PPM-type phosphatase" evidence="3">
    <location>
        <begin position="845"/>
        <end position="1070"/>
    </location>
</feature>
<dbReference type="Gene3D" id="2.60.40.10">
    <property type="entry name" value="Immunoglobulins"/>
    <property type="match status" value="1"/>
</dbReference>
<dbReference type="Gene3D" id="2.130.10.10">
    <property type="entry name" value="YVTN repeat-like/Quinoprotein amine dehydrogenase"/>
    <property type="match status" value="3"/>
</dbReference>
<keyword evidence="1" id="KW-0597">Phosphoprotein</keyword>
<feature type="transmembrane region" description="Helical" evidence="2">
    <location>
        <begin position="758"/>
        <end position="776"/>
    </location>
</feature>
<dbReference type="Gene3D" id="3.60.40.10">
    <property type="entry name" value="PPM-type phosphatase domain"/>
    <property type="match status" value="1"/>
</dbReference>
<keyword evidence="5" id="KW-1185">Reference proteome</keyword>
<dbReference type="PANTHER" id="PTHR43547:SF2">
    <property type="entry name" value="HYBRID SIGNAL TRANSDUCTION HISTIDINE KINASE C"/>
    <property type="match status" value="1"/>
</dbReference>
<dbReference type="EMBL" id="JAKJSC010000001">
    <property type="protein sequence ID" value="MDE5416675.1"/>
    <property type="molecule type" value="Genomic_DNA"/>
</dbReference>
<dbReference type="SMART" id="SM00331">
    <property type="entry name" value="PP2C_SIG"/>
    <property type="match status" value="1"/>
</dbReference>